<dbReference type="AlphaFoldDB" id="A0A9D3WEA2"/>
<accession>A0A9D3WEA2</accession>
<proteinExistence type="predicted"/>
<evidence type="ECO:0000313" key="2">
    <source>
        <dbReference type="Proteomes" id="UP000828251"/>
    </source>
</evidence>
<comment type="caution">
    <text evidence="1">The sequence shown here is derived from an EMBL/GenBank/DDBJ whole genome shotgun (WGS) entry which is preliminary data.</text>
</comment>
<feature type="non-terminal residue" evidence="1">
    <location>
        <position position="1"/>
    </location>
</feature>
<name>A0A9D3WEA2_9ROSI</name>
<protein>
    <submittedName>
        <fullName evidence="1">Uncharacterized protein</fullName>
    </submittedName>
</protein>
<gene>
    <name evidence="1" type="ORF">J1N35_005647</name>
</gene>
<reference evidence="1 2" key="1">
    <citation type="journal article" date="2021" name="Plant Biotechnol. J.">
        <title>Multi-omics assisted identification of the key and species-specific regulatory components of drought-tolerant mechanisms in Gossypium stocksii.</title>
        <authorList>
            <person name="Yu D."/>
            <person name="Ke L."/>
            <person name="Zhang D."/>
            <person name="Wu Y."/>
            <person name="Sun Y."/>
            <person name="Mei J."/>
            <person name="Sun J."/>
            <person name="Sun Y."/>
        </authorList>
    </citation>
    <scope>NUCLEOTIDE SEQUENCE [LARGE SCALE GENOMIC DNA]</scope>
    <source>
        <strain evidence="2">cv. E1</strain>
        <tissue evidence="1">Leaf</tissue>
    </source>
</reference>
<sequence length="81" mass="9503">ELFRQRSQAITQFEDVIHDVSHFDLKDQCITDKHAELNLKNQEEFGSRDENELNTIEDVSDPINIDVEVELKIELTTNFEL</sequence>
<keyword evidence="2" id="KW-1185">Reference proteome</keyword>
<dbReference type="Proteomes" id="UP000828251">
    <property type="component" value="Unassembled WGS sequence"/>
</dbReference>
<organism evidence="1 2">
    <name type="scientific">Gossypium stocksii</name>
    <dbReference type="NCBI Taxonomy" id="47602"/>
    <lineage>
        <taxon>Eukaryota</taxon>
        <taxon>Viridiplantae</taxon>
        <taxon>Streptophyta</taxon>
        <taxon>Embryophyta</taxon>
        <taxon>Tracheophyta</taxon>
        <taxon>Spermatophyta</taxon>
        <taxon>Magnoliopsida</taxon>
        <taxon>eudicotyledons</taxon>
        <taxon>Gunneridae</taxon>
        <taxon>Pentapetalae</taxon>
        <taxon>rosids</taxon>
        <taxon>malvids</taxon>
        <taxon>Malvales</taxon>
        <taxon>Malvaceae</taxon>
        <taxon>Malvoideae</taxon>
        <taxon>Gossypium</taxon>
    </lineage>
</organism>
<dbReference type="EMBL" id="JAIQCV010000002">
    <property type="protein sequence ID" value="KAH1122487.1"/>
    <property type="molecule type" value="Genomic_DNA"/>
</dbReference>
<evidence type="ECO:0000313" key="1">
    <source>
        <dbReference type="EMBL" id="KAH1122487.1"/>
    </source>
</evidence>